<evidence type="ECO:0000313" key="2">
    <source>
        <dbReference type="EMBL" id="SHJ48103.1"/>
    </source>
</evidence>
<gene>
    <name evidence="2" type="ORF">SAMN02745912_00057</name>
</gene>
<accession>A0A1M6JNF7</accession>
<protein>
    <submittedName>
        <fullName evidence="2">Uncharacterized protein</fullName>
    </submittedName>
</protein>
<evidence type="ECO:0000256" key="1">
    <source>
        <dbReference type="SAM" id="Phobius"/>
    </source>
</evidence>
<dbReference type="Proteomes" id="UP000184465">
    <property type="component" value="Unassembled WGS sequence"/>
</dbReference>
<evidence type="ECO:0000313" key="3">
    <source>
        <dbReference type="Proteomes" id="UP000184465"/>
    </source>
</evidence>
<organism evidence="2 3">
    <name type="scientific">Paramaledivibacter caminithermalis (strain DSM 15212 / CIP 107654 / DViRD3)</name>
    <name type="common">Clostridium caminithermale</name>
    <dbReference type="NCBI Taxonomy" id="1121301"/>
    <lineage>
        <taxon>Bacteria</taxon>
        <taxon>Bacillati</taxon>
        <taxon>Bacillota</taxon>
        <taxon>Clostridia</taxon>
        <taxon>Peptostreptococcales</taxon>
        <taxon>Caminicellaceae</taxon>
        <taxon>Paramaledivibacter</taxon>
    </lineage>
</organism>
<dbReference type="AlphaFoldDB" id="A0A1M6JNF7"/>
<feature type="transmembrane region" description="Helical" evidence="1">
    <location>
        <begin position="45"/>
        <end position="63"/>
    </location>
</feature>
<name>A0A1M6JNF7_PARC5</name>
<keyword evidence="3" id="KW-1185">Reference proteome</keyword>
<proteinExistence type="predicted"/>
<feature type="transmembrane region" description="Helical" evidence="1">
    <location>
        <begin position="69"/>
        <end position="88"/>
    </location>
</feature>
<reference evidence="2 3" key="1">
    <citation type="submission" date="2016-11" db="EMBL/GenBank/DDBJ databases">
        <authorList>
            <person name="Jaros S."/>
            <person name="Januszkiewicz K."/>
            <person name="Wedrychowicz H."/>
        </authorList>
    </citation>
    <scope>NUCLEOTIDE SEQUENCE [LARGE SCALE GENOMIC DNA]</scope>
    <source>
        <strain evidence="2 3">DSM 15212</strain>
    </source>
</reference>
<sequence length="98" mass="11684">MFLDIVVILTQFLFIFSILIVLFSPILSKIIQNTYLININKNKDLLLQFILVNGLLMLTLYSLNYMDLTICKIVFKILIYLIIYINFYKIMKLVHFKK</sequence>
<keyword evidence="1" id="KW-0812">Transmembrane</keyword>
<keyword evidence="1" id="KW-0472">Membrane</keyword>
<dbReference type="EMBL" id="FRAG01000001">
    <property type="protein sequence ID" value="SHJ48103.1"/>
    <property type="molecule type" value="Genomic_DNA"/>
</dbReference>
<keyword evidence="1" id="KW-1133">Transmembrane helix</keyword>
<feature type="transmembrane region" description="Helical" evidence="1">
    <location>
        <begin position="6"/>
        <end position="24"/>
    </location>
</feature>